<reference evidence="1" key="1">
    <citation type="submission" date="2020-08" db="EMBL/GenBank/DDBJ databases">
        <title>Novel species isolated from subtropical streams in China.</title>
        <authorList>
            <person name="Lu H."/>
        </authorList>
    </citation>
    <scope>NUCLEOTIDE SEQUENCE</scope>
    <source>
        <strain evidence="1">KACC 12607</strain>
    </source>
</reference>
<sequence>MTEPINAPIPPSLAEMLPVGMINGGGTAAAAMAVVAQRRRGVPGWEAFHYERLSATEFEITGGMAVNIGGVKKFQGAHDTVNVTETEVLEEMRAAQQHVIPSVMTLLEQDLLANDIGSSRAAHAPKFLKVVFALPEDEPGRQRILQAFQLQANFFGAKVQACSLHDK</sequence>
<dbReference type="Proteomes" id="UP000634011">
    <property type="component" value="Unassembled WGS sequence"/>
</dbReference>
<dbReference type="AlphaFoldDB" id="A0A923KNM5"/>
<evidence type="ECO:0000313" key="1">
    <source>
        <dbReference type="EMBL" id="MBC3861988.1"/>
    </source>
</evidence>
<name>A0A923KNM5_9BURK</name>
<protein>
    <submittedName>
        <fullName evidence="1">Uncharacterized protein</fullName>
    </submittedName>
</protein>
<gene>
    <name evidence="1" type="ORF">H8K32_07765</name>
</gene>
<comment type="caution">
    <text evidence="1">The sequence shown here is derived from an EMBL/GenBank/DDBJ whole genome shotgun (WGS) entry which is preliminary data.</text>
</comment>
<proteinExistence type="predicted"/>
<organism evidence="1 2">
    <name type="scientific">Undibacterium jejuense</name>
    <dbReference type="NCBI Taxonomy" id="1344949"/>
    <lineage>
        <taxon>Bacteria</taxon>
        <taxon>Pseudomonadati</taxon>
        <taxon>Pseudomonadota</taxon>
        <taxon>Betaproteobacteria</taxon>
        <taxon>Burkholderiales</taxon>
        <taxon>Oxalobacteraceae</taxon>
        <taxon>Undibacterium</taxon>
    </lineage>
</organism>
<evidence type="ECO:0000313" key="2">
    <source>
        <dbReference type="Proteomes" id="UP000634011"/>
    </source>
</evidence>
<accession>A0A923KNM5</accession>
<dbReference type="EMBL" id="JACOFV010000006">
    <property type="protein sequence ID" value="MBC3861988.1"/>
    <property type="molecule type" value="Genomic_DNA"/>
</dbReference>
<dbReference type="RefSeq" id="WP_186911920.1">
    <property type="nucleotide sequence ID" value="NZ_JACOFV010000006.1"/>
</dbReference>
<keyword evidence="2" id="KW-1185">Reference proteome</keyword>